<gene>
    <name evidence="10" type="ORF">BC6307_15225</name>
</gene>
<dbReference type="InterPro" id="IPR011990">
    <property type="entry name" value="TPR-like_helical_dom_sf"/>
</dbReference>
<comment type="subcellular location">
    <subcellularLocation>
        <location evidence="1">Membrane</location>
        <topology evidence="1">Multi-pass membrane protein</topology>
    </subcellularLocation>
</comment>
<evidence type="ECO:0000256" key="2">
    <source>
        <dbReference type="ARBA" id="ARBA00009045"/>
    </source>
</evidence>
<proteinExistence type="inferred from homology"/>
<evidence type="ECO:0000256" key="3">
    <source>
        <dbReference type="ARBA" id="ARBA00022692"/>
    </source>
</evidence>
<dbReference type="PROSITE" id="PS50005">
    <property type="entry name" value="TPR"/>
    <property type="match status" value="1"/>
</dbReference>
<evidence type="ECO:0000256" key="8">
    <source>
        <dbReference type="SAM" id="Phobius"/>
    </source>
</evidence>
<evidence type="ECO:0000259" key="9">
    <source>
        <dbReference type="Pfam" id="PF01694"/>
    </source>
</evidence>
<keyword evidence="4" id="KW-0378">Hydrolase</keyword>
<feature type="transmembrane region" description="Helical" evidence="8">
    <location>
        <begin position="367"/>
        <end position="385"/>
    </location>
</feature>
<dbReference type="PANTHER" id="PTHR43731:SF14">
    <property type="entry name" value="PRESENILIN-ASSOCIATED RHOMBOID-LIKE PROTEIN, MITOCHONDRIAL"/>
    <property type="match status" value="1"/>
</dbReference>
<name>A0A223KY44_9BACI</name>
<keyword evidence="5 8" id="KW-1133">Transmembrane helix</keyword>
<dbReference type="Pfam" id="PF01694">
    <property type="entry name" value="Rhomboid"/>
    <property type="match status" value="1"/>
</dbReference>
<dbReference type="InterPro" id="IPR035952">
    <property type="entry name" value="Rhomboid-like_sf"/>
</dbReference>
<evidence type="ECO:0000313" key="10">
    <source>
        <dbReference type="EMBL" id="AST94374.1"/>
    </source>
</evidence>
<sequence length="508" mass="58193">MLMLMDTVFWRIIHQFVIQHEYRILHISETQKEVWLESLRNKDAPIIRLLRYDLDWAMWLKRDIEKTTFQVEQFRKQLFKRDLQAVSIYVSTYPPVDDWEPLMEREGNKEKVDVAPIILHNQNIQEATKRVSDVTKKPIMIQEEMVLDDLALEHLKQSVVSVANNRIKRERDVFQYGKPFFTYIFIAVQVIFFLLLEMNGGSQNIQTLIDYGAKYNPLIIDGEWWRFFTPIVLHIGLLHLVMNTLALYYIGSAVERIYGSARFLFMYLFAGFTGSVASFIFTPSVSAGASGAIFGCFGALLFVGIVMPKLFLRTMGMNILVIVGINLSLGFIIPGIDNAGHIGGLVGGFLAASIVSLPRQKKSVRQLLTVLVTAAIVFYGLQIGYTNNAEDPLVVATQVQQLIENEQLEEAYEKLALLEGQENLPAEIYFYFSYIEIKQGELQLARENLEKAIAIQPRFHEAHYNLSLVYIELDELELALASVENAIEIENVESYTRVREELIRMLGE</sequence>
<dbReference type="GO" id="GO:0004252">
    <property type="term" value="F:serine-type endopeptidase activity"/>
    <property type="evidence" value="ECO:0007669"/>
    <property type="project" value="InterPro"/>
</dbReference>
<dbReference type="STRING" id="1314751.GCA_001591425_03886"/>
<feature type="transmembrane region" description="Helical" evidence="8">
    <location>
        <begin position="231"/>
        <end position="251"/>
    </location>
</feature>
<keyword evidence="7" id="KW-0802">TPR repeat</keyword>
<dbReference type="SUPFAM" id="SSF48452">
    <property type="entry name" value="TPR-like"/>
    <property type="match status" value="1"/>
</dbReference>
<accession>A0A223KY44</accession>
<keyword evidence="11" id="KW-1185">Reference proteome</keyword>
<evidence type="ECO:0000256" key="5">
    <source>
        <dbReference type="ARBA" id="ARBA00022989"/>
    </source>
</evidence>
<dbReference type="KEGG" id="bcoh:BC6307_15225"/>
<feature type="domain" description="Peptidase S54 rhomboid" evidence="9">
    <location>
        <begin position="222"/>
        <end position="356"/>
    </location>
</feature>
<keyword evidence="6 8" id="KW-0472">Membrane</keyword>
<dbReference type="Proteomes" id="UP000215224">
    <property type="component" value="Chromosome"/>
</dbReference>
<evidence type="ECO:0000256" key="6">
    <source>
        <dbReference type="ARBA" id="ARBA00023136"/>
    </source>
</evidence>
<dbReference type="EMBL" id="CP018866">
    <property type="protein sequence ID" value="AST94374.1"/>
    <property type="molecule type" value="Genomic_DNA"/>
</dbReference>
<organism evidence="10 11">
    <name type="scientific">Sutcliffiella cohnii</name>
    <dbReference type="NCBI Taxonomy" id="33932"/>
    <lineage>
        <taxon>Bacteria</taxon>
        <taxon>Bacillati</taxon>
        <taxon>Bacillota</taxon>
        <taxon>Bacilli</taxon>
        <taxon>Bacillales</taxon>
        <taxon>Bacillaceae</taxon>
        <taxon>Sutcliffiella</taxon>
    </lineage>
</organism>
<dbReference type="AlphaFoldDB" id="A0A223KY44"/>
<comment type="similarity">
    <text evidence="2">Belongs to the peptidase S54 family.</text>
</comment>
<keyword evidence="10" id="KW-0645">Protease</keyword>
<feature type="transmembrane region" description="Helical" evidence="8">
    <location>
        <begin position="287"/>
        <end position="308"/>
    </location>
</feature>
<feature type="transmembrane region" description="Helical" evidence="8">
    <location>
        <begin position="315"/>
        <end position="333"/>
    </location>
</feature>
<reference evidence="10 11" key="1">
    <citation type="submission" date="2016-12" db="EMBL/GenBank/DDBJ databases">
        <title>The whole genome sequencing and assembly of Bacillus cohnii DSM 6307T strain.</title>
        <authorList>
            <person name="Lee Y.-J."/>
            <person name="Yi H."/>
            <person name="Bahn Y.-S."/>
            <person name="Kim J.F."/>
            <person name="Lee D.-W."/>
        </authorList>
    </citation>
    <scope>NUCLEOTIDE SEQUENCE [LARGE SCALE GENOMIC DNA]</scope>
    <source>
        <strain evidence="10 11">DSM 6307</strain>
    </source>
</reference>
<evidence type="ECO:0000256" key="7">
    <source>
        <dbReference type="PROSITE-ProRule" id="PRU00339"/>
    </source>
</evidence>
<dbReference type="Pfam" id="PF13414">
    <property type="entry name" value="TPR_11"/>
    <property type="match status" value="1"/>
</dbReference>
<feature type="transmembrane region" description="Helical" evidence="8">
    <location>
        <begin position="176"/>
        <end position="196"/>
    </location>
</feature>
<dbReference type="GO" id="GO:0016020">
    <property type="term" value="C:membrane"/>
    <property type="evidence" value="ECO:0007669"/>
    <property type="project" value="UniProtKB-SubCell"/>
</dbReference>
<feature type="transmembrane region" description="Helical" evidence="8">
    <location>
        <begin position="339"/>
        <end position="355"/>
    </location>
</feature>
<dbReference type="GO" id="GO:0006508">
    <property type="term" value="P:proteolysis"/>
    <property type="evidence" value="ECO:0007669"/>
    <property type="project" value="UniProtKB-KW"/>
</dbReference>
<dbReference type="PANTHER" id="PTHR43731">
    <property type="entry name" value="RHOMBOID PROTEASE"/>
    <property type="match status" value="1"/>
</dbReference>
<keyword evidence="3 8" id="KW-0812">Transmembrane</keyword>
<dbReference type="Gene3D" id="1.25.40.10">
    <property type="entry name" value="Tetratricopeptide repeat domain"/>
    <property type="match status" value="1"/>
</dbReference>
<dbReference type="SMART" id="SM00028">
    <property type="entry name" value="TPR"/>
    <property type="match status" value="2"/>
</dbReference>
<evidence type="ECO:0000256" key="1">
    <source>
        <dbReference type="ARBA" id="ARBA00004141"/>
    </source>
</evidence>
<dbReference type="InterPro" id="IPR019734">
    <property type="entry name" value="TPR_rpt"/>
</dbReference>
<feature type="repeat" description="TPR" evidence="7">
    <location>
        <begin position="426"/>
        <end position="459"/>
    </location>
</feature>
<dbReference type="SUPFAM" id="SSF144091">
    <property type="entry name" value="Rhomboid-like"/>
    <property type="match status" value="1"/>
</dbReference>
<evidence type="ECO:0000256" key="4">
    <source>
        <dbReference type="ARBA" id="ARBA00022801"/>
    </source>
</evidence>
<dbReference type="Gene3D" id="1.20.1540.10">
    <property type="entry name" value="Rhomboid-like"/>
    <property type="match status" value="1"/>
</dbReference>
<dbReference type="InterPro" id="IPR050925">
    <property type="entry name" value="Rhomboid_protease_S54"/>
</dbReference>
<feature type="transmembrane region" description="Helical" evidence="8">
    <location>
        <begin position="263"/>
        <end position="281"/>
    </location>
</feature>
<evidence type="ECO:0000313" key="11">
    <source>
        <dbReference type="Proteomes" id="UP000215224"/>
    </source>
</evidence>
<protein>
    <submittedName>
        <fullName evidence="10">Rhomboid family intramembrane serine protease</fullName>
    </submittedName>
</protein>
<dbReference type="InterPro" id="IPR022764">
    <property type="entry name" value="Peptidase_S54_rhomboid_dom"/>
</dbReference>